<dbReference type="Proteomes" id="UP000634660">
    <property type="component" value="Unassembled WGS sequence"/>
</dbReference>
<evidence type="ECO:0000313" key="7">
    <source>
        <dbReference type="EMBL" id="GGZ99138.1"/>
    </source>
</evidence>
<dbReference type="Pfam" id="PF13185">
    <property type="entry name" value="GAF_2"/>
    <property type="match status" value="1"/>
</dbReference>
<dbReference type="CDD" id="cd16917">
    <property type="entry name" value="HATPase_UhpB-NarQ-NarX-like"/>
    <property type="match status" value="1"/>
</dbReference>
<feature type="region of interest" description="Disordered" evidence="4">
    <location>
        <begin position="548"/>
        <end position="570"/>
    </location>
</feature>
<dbReference type="Gene3D" id="3.30.450.40">
    <property type="match status" value="2"/>
</dbReference>
<keyword evidence="2 7" id="KW-0418">Kinase</keyword>
<dbReference type="Gene3D" id="1.20.5.1930">
    <property type="match status" value="1"/>
</dbReference>
<dbReference type="EMBL" id="CP023701">
    <property type="protein sequence ID" value="QEU77156.1"/>
    <property type="molecule type" value="Genomic_DNA"/>
</dbReference>
<dbReference type="GO" id="GO:0016020">
    <property type="term" value="C:membrane"/>
    <property type="evidence" value="ECO:0007669"/>
    <property type="project" value="InterPro"/>
</dbReference>
<proteinExistence type="predicted"/>
<dbReference type="SMART" id="SM00387">
    <property type="entry name" value="HATPase_c"/>
    <property type="match status" value="1"/>
</dbReference>
<dbReference type="InterPro" id="IPR003594">
    <property type="entry name" value="HATPase_dom"/>
</dbReference>
<evidence type="ECO:0000256" key="1">
    <source>
        <dbReference type="ARBA" id="ARBA00022679"/>
    </source>
</evidence>
<dbReference type="SMART" id="SM00065">
    <property type="entry name" value="GAF"/>
    <property type="match status" value="2"/>
</dbReference>
<evidence type="ECO:0000256" key="2">
    <source>
        <dbReference type="ARBA" id="ARBA00022777"/>
    </source>
</evidence>
<dbReference type="PANTHER" id="PTHR24421">
    <property type="entry name" value="NITRATE/NITRITE SENSOR PROTEIN NARX-RELATED"/>
    <property type="match status" value="1"/>
</dbReference>
<dbReference type="Gene3D" id="3.30.565.10">
    <property type="entry name" value="Histidine kinase-like ATPase, C-terminal domain"/>
    <property type="match status" value="1"/>
</dbReference>
<dbReference type="InterPro" id="IPR050482">
    <property type="entry name" value="Sensor_HK_TwoCompSys"/>
</dbReference>
<dbReference type="GO" id="GO:0046983">
    <property type="term" value="F:protein dimerization activity"/>
    <property type="evidence" value="ECO:0007669"/>
    <property type="project" value="InterPro"/>
</dbReference>
<gene>
    <name evidence="8" type="ORF">CP968_01530</name>
    <name evidence="7" type="ORF">GCM10010371_68330</name>
</gene>
<feature type="domain" description="GAF" evidence="5">
    <location>
        <begin position="218"/>
        <end position="365"/>
    </location>
</feature>
<dbReference type="PANTHER" id="PTHR24421:SF56">
    <property type="entry name" value="OXYGEN SENSOR HISTIDINE KINASE RESPONSE REGULATOR DOST"/>
    <property type="match status" value="1"/>
</dbReference>
<reference evidence="8 9" key="2">
    <citation type="submission" date="2017-09" db="EMBL/GenBank/DDBJ databases">
        <authorList>
            <person name="Lee N."/>
            <person name="Cho B.-K."/>
        </authorList>
    </citation>
    <scope>NUCLEOTIDE SEQUENCE [LARGE SCALE GENOMIC DNA]</scope>
    <source>
        <strain evidence="8 9">ATCC 27467</strain>
    </source>
</reference>
<evidence type="ECO:0000259" key="6">
    <source>
        <dbReference type="SMART" id="SM00387"/>
    </source>
</evidence>
<dbReference type="Pfam" id="PF02518">
    <property type="entry name" value="HATPase_c"/>
    <property type="match status" value="1"/>
</dbReference>
<dbReference type="InterPro" id="IPR036890">
    <property type="entry name" value="HATPase_C_sf"/>
</dbReference>
<sequence>MVGADRDAARSGSAQGRPDGLHAPSTDARGTHDRLNGLLGAVMSVGQELDPTQVLRGIVEAAVVLVDAEYGALGVVGDDGRLAEFITGDIGGPLRAGTAAPPIGPGLPGELIGHPRSLHLADLAAHAAAAGVPEHHPPTHSFLGVPIRVRDEVFGTLYLTEKRGAADFDAEDERVLATLAIAAGVAVDNARRYEEVRLRERWLAAGSDFTSALLSGSSDIEVLEGMLERARDIISADMCVFYQVGPSGELHGSLALGEGADAHRGIVLPGSEGILGGLALAGDGLITLADAATDVRVAAQSDVWTGFGPAVAVTVGTTAQLRGVLMLARRAGRPSFGAAEVAPLPGFAGQVALALELADRRRDTERMSRLADRDRIARDLHDLAIQRLFATGMTLQSAQRFVEHPEANERLSRSIDDLDETIKIIRSTIFGLRDHEAAGGVPRLRVRAVHAVGEAAGVLGFAPALRMEGLIDTDVPPLVADDVAAVLGEALTNVARHARAARVDVSIVVTHGVLGVTVSDDGVGIARGGRRSGLRNLAERAEARGGALSVSSSRGGGTRLDWRVPLGSPG</sequence>
<keyword evidence="1" id="KW-0808">Transferase</keyword>
<dbReference type="InterPro" id="IPR011712">
    <property type="entry name" value="Sig_transdc_His_kin_sub3_dim/P"/>
</dbReference>
<evidence type="ECO:0000313" key="9">
    <source>
        <dbReference type="Proteomes" id="UP000326831"/>
    </source>
</evidence>
<dbReference type="KEGG" id="ssub:CP968_01530"/>
<feature type="domain" description="Histidine kinase/HSP90-like ATPase" evidence="6">
    <location>
        <begin position="478"/>
        <end position="568"/>
    </location>
</feature>
<dbReference type="Pfam" id="PF07730">
    <property type="entry name" value="HisKA_3"/>
    <property type="match status" value="1"/>
</dbReference>
<dbReference type="InterPro" id="IPR029016">
    <property type="entry name" value="GAF-like_dom_sf"/>
</dbReference>
<protein>
    <submittedName>
        <fullName evidence="8">GAF domain-containing protein</fullName>
    </submittedName>
    <submittedName>
        <fullName evidence="7">Histidine kinase</fullName>
    </submittedName>
</protein>
<reference evidence="7" key="1">
    <citation type="journal article" date="2014" name="Int. J. Syst. Evol. Microbiol.">
        <title>Complete genome sequence of Corynebacterium casei LMG S-19264T (=DSM 44701T), isolated from a smear-ripened cheese.</title>
        <authorList>
            <consortium name="US DOE Joint Genome Institute (JGI-PGF)"/>
            <person name="Walter F."/>
            <person name="Albersmeier A."/>
            <person name="Kalinowski J."/>
            <person name="Ruckert C."/>
        </authorList>
    </citation>
    <scope>NUCLEOTIDE SEQUENCE</scope>
    <source>
        <strain evidence="7">JCM 4834</strain>
    </source>
</reference>
<keyword evidence="9" id="KW-1185">Reference proteome</keyword>
<dbReference type="SUPFAM" id="SSF55874">
    <property type="entry name" value="ATPase domain of HSP90 chaperone/DNA topoisomerase II/histidine kinase"/>
    <property type="match status" value="1"/>
</dbReference>
<feature type="region of interest" description="Disordered" evidence="4">
    <location>
        <begin position="1"/>
        <end position="33"/>
    </location>
</feature>
<name>A0A5P2UCZ9_9ACTN</name>
<keyword evidence="3" id="KW-0902">Two-component regulatory system</keyword>
<dbReference type="AlphaFoldDB" id="A0A5P2UCZ9"/>
<dbReference type="InterPro" id="IPR003018">
    <property type="entry name" value="GAF"/>
</dbReference>
<dbReference type="Proteomes" id="UP000326831">
    <property type="component" value="Chromosome"/>
</dbReference>
<dbReference type="SUPFAM" id="SSF55781">
    <property type="entry name" value="GAF domain-like"/>
    <property type="match status" value="2"/>
</dbReference>
<reference evidence="7" key="3">
    <citation type="submission" date="2020-09" db="EMBL/GenBank/DDBJ databases">
        <authorList>
            <person name="Sun Q."/>
            <person name="Ohkuma M."/>
        </authorList>
    </citation>
    <scope>NUCLEOTIDE SEQUENCE</scope>
    <source>
        <strain evidence="7">JCM 4834</strain>
    </source>
</reference>
<accession>A0A5P2UCZ9</accession>
<evidence type="ECO:0000256" key="4">
    <source>
        <dbReference type="SAM" id="MobiDB-lite"/>
    </source>
</evidence>
<evidence type="ECO:0000259" key="5">
    <source>
        <dbReference type="SMART" id="SM00065"/>
    </source>
</evidence>
<feature type="domain" description="GAF" evidence="5">
    <location>
        <begin position="50"/>
        <end position="197"/>
    </location>
</feature>
<evidence type="ECO:0000256" key="3">
    <source>
        <dbReference type="ARBA" id="ARBA00023012"/>
    </source>
</evidence>
<dbReference type="EMBL" id="BMVX01000051">
    <property type="protein sequence ID" value="GGZ99138.1"/>
    <property type="molecule type" value="Genomic_DNA"/>
</dbReference>
<dbReference type="OrthoDB" id="5241249at2"/>
<dbReference type="Pfam" id="PF13492">
    <property type="entry name" value="GAF_3"/>
    <property type="match status" value="1"/>
</dbReference>
<dbReference type="GO" id="GO:0000155">
    <property type="term" value="F:phosphorelay sensor kinase activity"/>
    <property type="evidence" value="ECO:0007669"/>
    <property type="project" value="InterPro"/>
</dbReference>
<evidence type="ECO:0000313" key="8">
    <source>
        <dbReference type="EMBL" id="QEU77156.1"/>
    </source>
</evidence>
<dbReference type="RefSeq" id="WP_150516257.1">
    <property type="nucleotide sequence ID" value="NZ_BMVX01000051.1"/>
</dbReference>
<organism evidence="8 9">
    <name type="scientific">Streptomyces subrutilus</name>
    <dbReference type="NCBI Taxonomy" id="36818"/>
    <lineage>
        <taxon>Bacteria</taxon>
        <taxon>Bacillati</taxon>
        <taxon>Actinomycetota</taxon>
        <taxon>Actinomycetes</taxon>
        <taxon>Kitasatosporales</taxon>
        <taxon>Streptomycetaceae</taxon>
        <taxon>Streptomyces</taxon>
    </lineage>
</organism>